<evidence type="ECO:0000313" key="3">
    <source>
        <dbReference type="Proteomes" id="UP000247591"/>
    </source>
</evidence>
<dbReference type="RefSeq" id="WP_110472307.1">
    <property type="nucleotide sequence ID" value="NZ_QJSP01000020.1"/>
</dbReference>
<dbReference type="GO" id="GO:0016301">
    <property type="term" value="F:kinase activity"/>
    <property type="evidence" value="ECO:0007669"/>
    <property type="project" value="UniProtKB-KW"/>
</dbReference>
<dbReference type="AlphaFoldDB" id="A0A318RF03"/>
<gene>
    <name evidence="2" type="ORF">DFR67_12059</name>
</gene>
<dbReference type="PANTHER" id="PTHR11012">
    <property type="entry name" value="PROTEIN KINASE-LIKE DOMAIN-CONTAINING"/>
    <property type="match status" value="1"/>
</dbReference>
<dbReference type="InterPro" id="IPR011009">
    <property type="entry name" value="Kinase-like_dom_sf"/>
</dbReference>
<sequence length="668" mass="72943">MSTPTVIAVTDDLTADWLTGALGDGSVASFDTTRIGTGQMSESHRVSVRYGDGHGHGPESVVLKIAASDETSRSTGVSLGLYEREVRFYADIADSIGSGALARCHHASYEPGTGTFALVLEDAGPAEVGNDIVGATLAQAELAVQALARIQSAVLGSDDLAATEWLNREPPIDQALLASLFPAFVARYGDRLDPRHQALAQQMVDSWDGYLAEQQSLPHQSLIHGDFRLDNLLFGQPGAARPVTVVDWQTVAWGPATNDLAYFLGASLPTELRRTHFDDLLQIYFDGLGGRGPATVDEVRDGVRKHTFFGMLMTIVPSVIVEQTERGDEMFMTMFARHCELALDLDSAATLPAPSVLQPLVPEPSDEFAHTPGDEDLWNESWYFDFADAEAGVGGYVRIGLTPNQKSSWYTAMICGPGRPTVAVLDFDLPTPQDLTFSTDRLEATHRFDEPLTTASVLLRGRGESFDDPAAILRGERGRPVEVQMDLRFASAGAAYQYRVTPRYEIPCLVTGTISVDDEMIPIRDVPGQRDHSWGVRDWWGMDWVWSALHFPDGTHLHGLDLRIPDLPQMSIGYAQLPALPLLELTRHVAESEFTPDGRRSDALPAATRLEVEPGGARLTFEPLGHGPLRLESEDGRVACFARAWGRVTGADGRTGVGWIEWNRNQIS</sequence>
<dbReference type="EMBL" id="QJSP01000020">
    <property type="protein sequence ID" value="PYE12780.1"/>
    <property type="molecule type" value="Genomic_DNA"/>
</dbReference>
<dbReference type="InterPro" id="IPR015897">
    <property type="entry name" value="CHK_kinase-like"/>
</dbReference>
<proteinExistence type="predicted"/>
<dbReference type="SUPFAM" id="SSF56112">
    <property type="entry name" value="Protein kinase-like (PK-like)"/>
    <property type="match status" value="1"/>
</dbReference>
<reference evidence="2 3" key="1">
    <citation type="submission" date="2018-06" db="EMBL/GenBank/DDBJ databases">
        <title>Genomic Encyclopedia of Type Strains, Phase IV (KMG-IV): sequencing the most valuable type-strain genomes for metagenomic binning, comparative biology and taxonomic classification.</title>
        <authorList>
            <person name="Goeker M."/>
        </authorList>
    </citation>
    <scope>NUCLEOTIDE SEQUENCE [LARGE SCALE GENOMIC DNA]</scope>
    <source>
        <strain evidence="2 3">DSM 45521</strain>
    </source>
</reference>
<comment type="caution">
    <text evidence="2">The sequence shown here is derived from an EMBL/GenBank/DDBJ whole genome shotgun (WGS) entry which is preliminary data.</text>
</comment>
<dbReference type="Proteomes" id="UP000247591">
    <property type="component" value="Unassembled WGS sequence"/>
</dbReference>
<dbReference type="InterPro" id="IPR055492">
    <property type="entry name" value="DUF7064"/>
</dbReference>
<protein>
    <submittedName>
        <fullName evidence="2">Ecdysteroid kinase</fullName>
    </submittedName>
</protein>
<keyword evidence="2" id="KW-0418">Kinase</keyword>
<dbReference type="InterPro" id="IPR004119">
    <property type="entry name" value="EcKL"/>
</dbReference>
<evidence type="ECO:0000313" key="2">
    <source>
        <dbReference type="EMBL" id="PYE12780.1"/>
    </source>
</evidence>
<dbReference type="Pfam" id="PF23212">
    <property type="entry name" value="DUF7064"/>
    <property type="match status" value="1"/>
</dbReference>
<organism evidence="2 3">
    <name type="scientific">Williamsia limnetica</name>
    <dbReference type="NCBI Taxonomy" id="882452"/>
    <lineage>
        <taxon>Bacteria</taxon>
        <taxon>Bacillati</taxon>
        <taxon>Actinomycetota</taxon>
        <taxon>Actinomycetes</taxon>
        <taxon>Mycobacteriales</taxon>
        <taxon>Nocardiaceae</taxon>
        <taxon>Williamsia</taxon>
    </lineage>
</organism>
<dbReference type="Gene3D" id="3.90.1200.10">
    <property type="match status" value="1"/>
</dbReference>
<dbReference type="SMART" id="SM00587">
    <property type="entry name" value="CHK"/>
    <property type="match status" value="1"/>
</dbReference>
<accession>A0A318RF03</accession>
<dbReference type="Pfam" id="PF02958">
    <property type="entry name" value="EcKL"/>
    <property type="match status" value="1"/>
</dbReference>
<feature type="domain" description="CHK kinase-like" evidence="1">
    <location>
        <begin position="118"/>
        <end position="301"/>
    </location>
</feature>
<keyword evidence="2" id="KW-0808">Transferase</keyword>
<keyword evidence="3" id="KW-1185">Reference proteome</keyword>
<dbReference type="OrthoDB" id="115252at2"/>
<evidence type="ECO:0000259" key="1">
    <source>
        <dbReference type="SMART" id="SM00587"/>
    </source>
</evidence>
<dbReference type="PANTHER" id="PTHR11012:SF30">
    <property type="entry name" value="PROTEIN KINASE-LIKE DOMAIN-CONTAINING"/>
    <property type="match status" value="1"/>
</dbReference>
<name>A0A318RF03_WILLI</name>
<dbReference type="SUPFAM" id="SSF159245">
    <property type="entry name" value="AttH-like"/>
    <property type="match status" value="1"/>
</dbReference>